<feature type="region of interest" description="Disordered" evidence="7">
    <location>
        <begin position="411"/>
        <end position="440"/>
    </location>
</feature>
<evidence type="ECO:0000256" key="4">
    <source>
        <dbReference type="ARBA" id="ARBA00022692"/>
    </source>
</evidence>
<dbReference type="Proteomes" id="UP001500842">
    <property type="component" value="Unassembled WGS sequence"/>
</dbReference>
<dbReference type="InterPro" id="IPR003856">
    <property type="entry name" value="LPS_length_determ_N"/>
</dbReference>
<evidence type="ECO:0000256" key="2">
    <source>
        <dbReference type="ARBA" id="ARBA00006683"/>
    </source>
</evidence>
<proteinExistence type="inferred from homology"/>
<feature type="transmembrane region" description="Helical" evidence="8">
    <location>
        <begin position="21"/>
        <end position="41"/>
    </location>
</feature>
<comment type="subcellular location">
    <subcellularLocation>
        <location evidence="1">Cell membrane</location>
        <topology evidence="1">Multi-pass membrane protein</topology>
    </subcellularLocation>
</comment>
<comment type="caution">
    <text evidence="10">The sequence shown here is derived from an EMBL/GenBank/DDBJ whole genome shotgun (WGS) entry which is preliminary data.</text>
</comment>
<evidence type="ECO:0000256" key="6">
    <source>
        <dbReference type="ARBA" id="ARBA00023136"/>
    </source>
</evidence>
<gene>
    <name evidence="10" type="ORF">GCM10009788_35720</name>
</gene>
<keyword evidence="5 8" id="KW-1133">Transmembrane helix</keyword>
<keyword evidence="3" id="KW-1003">Cell membrane</keyword>
<evidence type="ECO:0000256" key="3">
    <source>
        <dbReference type="ARBA" id="ARBA00022475"/>
    </source>
</evidence>
<accession>A0ABN2AX76</accession>
<evidence type="ECO:0000256" key="5">
    <source>
        <dbReference type="ARBA" id="ARBA00022989"/>
    </source>
</evidence>
<dbReference type="PANTHER" id="PTHR32309">
    <property type="entry name" value="TYROSINE-PROTEIN KINASE"/>
    <property type="match status" value="1"/>
</dbReference>
<feature type="transmembrane region" description="Helical" evidence="8">
    <location>
        <begin position="223"/>
        <end position="242"/>
    </location>
</feature>
<evidence type="ECO:0000313" key="10">
    <source>
        <dbReference type="EMBL" id="GAA1529121.1"/>
    </source>
</evidence>
<dbReference type="PANTHER" id="PTHR32309:SF31">
    <property type="entry name" value="CAPSULAR EXOPOLYSACCHARIDE FAMILY"/>
    <property type="match status" value="1"/>
</dbReference>
<reference evidence="10 11" key="1">
    <citation type="journal article" date="2019" name="Int. J. Syst. Evol. Microbiol.">
        <title>The Global Catalogue of Microorganisms (GCM) 10K type strain sequencing project: providing services to taxonomists for standard genome sequencing and annotation.</title>
        <authorList>
            <consortium name="The Broad Institute Genomics Platform"/>
            <consortium name="The Broad Institute Genome Sequencing Center for Infectious Disease"/>
            <person name="Wu L."/>
            <person name="Ma J."/>
        </authorList>
    </citation>
    <scope>NUCLEOTIDE SEQUENCE [LARGE SCALE GENOMIC DNA]</scope>
    <source>
        <strain evidence="10 11">JCM 14942</strain>
    </source>
</reference>
<feature type="compositionally biased region" description="Low complexity" evidence="7">
    <location>
        <begin position="422"/>
        <end position="434"/>
    </location>
</feature>
<evidence type="ECO:0000259" key="9">
    <source>
        <dbReference type="Pfam" id="PF02706"/>
    </source>
</evidence>
<sequence>MSDLHPTVEVGRFVTVLLRRWRTIVVCLVVAMIAAAAYLALAPTSVTATAQVNIEVITDQPFSGQRQPSALIDAATERELARSTEVVERAAEALGGGITARQVRRGLSVEVLAGATVMRIGYTADNATTAVKVADEVASQYLRYRGELATERQQAALAPLIERRDALQAQLQQAATGRTALLNELSQLVSQISGITTLGTSGGTFLVHASDVAPTVSPRSTTVLAAAGLLGLLGGAVLAVVADAVRRRVHDATDVVAGGGGPLLASLRARQPAELASEHDADALLTAWHRLRPQIDVDVPVMLVVGASDGAPAAEVAQALEQAAGAVEAMEAMESGSPTMTRRPRAVPVPAEEGHAVALRLAPRAGLVVIAAEKGRTTVREIDALVDHLAAVSVRPAGTVVAHRFREAGTAPHRRGVGGGPTPLALEAGAAEATGRGGRQ</sequence>
<organism evidence="10 11">
    <name type="scientific">Nocardioides humi</name>
    <dbReference type="NCBI Taxonomy" id="449461"/>
    <lineage>
        <taxon>Bacteria</taxon>
        <taxon>Bacillati</taxon>
        <taxon>Actinomycetota</taxon>
        <taxon>Actinomycetes</taxon>
        <taxon>Propionibacteriales</taxon>
        <taxon>Nocardioidaceae</taxon>
        <taxon>Nocardioides</taxon>
    </lineage>
</organism>
<dbReference type="InterPro" id="IPR050445">
    <property type="entry name" value="Bact_polysacc_biosynth/exp"/>
</dbReference>
<name>A0ABN2AX76_9ACTN</name>
<feature type="domain" description="Polysaccharide chain length determinant N-terminal" evidence="9">
    <location>
        <begin position="8"/>
        <end position="92"/>
    </location>
</feature>
<evidence type="ECO:0000256" key="7">
    <source>
        <dbReference type="SAM" id="MobiDB-lite"/>
    </source>
</evidence>
<dbReference type="Pfam" id="PF02706">
    <property type="entry name" value="Wzz"/>
    <property type="match status" value="1"/>
</dbReference>
<keyword evidence="6 8" id="KW-0472">Membrane</keyword>
<evidence type="ECO:0000256" key="1">
    <source>
        <dbReference type="ARBA" id="ARBA00004651"/>
    </source>
</evidence>
<dbReference type="EMBL" id="BAAAOR010000026">
    <property type="protein sequence ID" value="GAA1529121.1"/>
    <property type="molecule type" value="Genomic_DNA"/>
</dbReference>
<comment type="similarity">
    <text evidence="2">Belongs to the CpsC/CapA family.</text>
</comment>
<keyword evidence="11" id="KW-1185">Reference proteome</keyword>
<dbReference type="RefSeq" id="WP_141004083.1">
    <property type="nucleotide sequence ID" value="NZ_BAAAOR010000026.1"/>
</dbReference>
<evidence type="ECO:0000256" key="8">
    <source>
        <dbReference type="SAM" id="Phobius"/>
    </source>
</evidence>
<keyword evidence="4 8" id="KW-0812">Transmembrane</keyword>
<evidence type="ECO:0000313" key="11">
    <source>
        <dbReference type="Proteomes" id="UP001500842"/>
    </source>
</evidence>
<protein>
    <recommendedName>
        <fullName evidence="9">Polysaccharide chain length determinant N-terminal domain-containing protein</fullName>
    </recommendedName>
</protein>